<evidence type="ECO:0000313" key="14">
    <source>
        <dbReference type="Proteomes" id="UP000023430"/>
    </source>
</evidence>
<comment type="cofactor">
    <cofactor evidence="1">
        <name>Mg(2+)</name>
        <dbReference type="ChEBI" id="CHEBI:18420"/>
    </cofactor>
</comment>
<feature type="region of interest" description="Disordered" evidence="10">
    <location>
        <begin position="1"/>
        <end position="20"/>
    </location>
</feature>
<dbReference type="SUPFAM" id="SSF55931">
    <property type="entry name" value="Glutamine synthetase/guanido kinase"/>
    <property type="match status" value="1"/>
</dbReference>
<reference evidence="13 14" key="1">
    <citation type="submission" date="2014-01" db="EMBL/GenBank/DDBJ databases">
        <title>Roseivivax isoporae LMG 25204 Genome Sequencing.</title>
        <authorList>
            <person name="Lai Q."/>
            <person name="Li G."/>
            <person name="Shao Z."/>
        </authorList>
    </citation>
    <scope>NUCLEOTIDE SEQUENCE [LARGE SCALE GENOMIC DNA]</scope>
    <source>
        <strain evidence="13 14">LMG 25204</strain>
    </source>
</reference>
<evidence type="ECO:0000256" key="7">
    <source>
        <dbReference type="ARBA" id="ARBA00023231"/>
    </source>
</evidence>
<dbReference type="GO" id="GO:0005524">
    <property type="term" value="F:ATP binding"/>
    <property type="evidence" value="ECO:0007669"/>
    <property type="project" value="UniProtKB-KW"/>
</dbReference>
<comment type="similarity">
    <text evidence="3 8 9">Belongs to the glutamine synthetase family.</text>
</comment>
<dbReference type="GO" id="GO:0006576">
    <property type="term" value="P:biogenic amine metabolic process"/>
    <property type="evidence" value="ECO:0007669"/>
    <property type="project" value="UniProtKB-ARBA"/>
</dbReference>
<dbReference type="GO" id="GO:0042402">
    <property type="term" value="P:biogenic amine catabolic process"/>
    <property type="evidence" value="ECO:0007669"/>
    <property type="project" value="UniProtKB-ARBA"/>
</dbReference>
<evidence type="ECO:0000256" key="1">
    <source>
        <dbReference type="ARBA" id="ARBA00001946"/>
    </source>
</evidence>
<comment type="caution">
    <text evidence="13">The sequence shown here is derived from an EMBL/GenBank/DDBJ whole genome shotgun (WGS) entry which is preliminary data.</text>
</comment>
<keyword evidence="4" id="KW-0436">Ligase</keyword>
<dbReference type="eggNOG" id="COG0174">
    <property type="taxonomic scope" value="Bacteria"/>
</dbReference>
<dbReference type="AlphaFoldDB" id="X7F6Y2"/>
<sequence length="476" mass="53186">MTDTTDMARPPTGPRATQGTAFMTGTLTFDTLKEMAATGAVDTVLVAMVDMQGRLMGKRFHASNFVEHAHHETHCCNYLLATDLVMSTPDGYAATSWRRGYGDYVLRPDMATLRLVPWLEKTALVLSDVLDHHTHEPVAHAPRAILKRQIARLSEMGFDAKMATELEFFLFEKDYRTLQKEGYRELVPLNGHNEDYNLFQTTKEEAVMRPLRNHLVAAGIPVENTKGEAEVGQQELNIRYAGALDCADHHTIAKHAVKEIAWAHGHAASFLPKWAPDKVGSSSHVHLSLWQDDEPAFYDDGSELGMSDLMQSFMAGLLAYARDYTFFLAPYVNSYKRFAPGTFAPTKTVWSVDNRTAGFRLCGDGTPGVRVECRIGGSDMNPYLAQAALIAAGIRGIEDDMELAPPVRGDVYESAEVTEIPRTLREATECLRSSRMLRAAMGDDVIDHYVRCAEWEQEEFDRAVTDWEIARGFERA</sequence>
<dbReference type="Proteomes" id="UP000023430">
    <property type="component" value="Unassembled WGS sequence"/>
</dbReference>
<dbReference type="SUPFAM" id="SSF54368">
    <property type="entry name" value="Glutamine synthetase, N-terminal domain"/>
    <property type="match status" value="1"/>
</dbReference>
<evidence type="ECO:0000259" key="12">
    <source>
        <dbReference type="PROSITE" id="PS51987"/>
    </source>
</evidence>
<evidence type="ECO:0000256" key="5">
    <source>
        <dbReference type="ARBA" id="ARBA00022741"/>
    </source>
</evidence>
<evidence type="ECO:0000256" key="10">
    <source>
        <dbReference type="SAM" id="MobiDB-lite"/>
    </source>
</evidence>
<dbReference type="PROSITE" id="PS51986">
    <property type="entry name" value="GS_BETA_GRASP"/>
    <property type="match status" value="1"/>
</dbReference>
<dbReference type="Gene3D" id="3.10.20.70">
    <property type="entry name" value="Glutamine synthetase, N-terminal domain"/>
    <property type="match status" value="1"/>
</dbReference>
<keyword evidence="5" id="KW-0547">Nucleotide-binding</keyword>
<dbReference type="PANTHER" id="PTHR43785:SF12">
    <property type="entry name" value="TYPE-1 GLUTAMINE SYNTHETASE 2"/>
    <property type="match status" value="1"/>
</dbReference>
<evidence type="ECO:0000256" key="9">
    <source>
        <dbReference type="RuleBase" id="RU000384"/>
    </source>
</evidence>
<dbReference type="InterPro" id="IPR036651">
    <property type="entry name" value="Gln_synt_N_sf"/>
</dbReference>
<dbReference type="PATRIC" id="fig|1449351.3.peg.3269"/>
<evidence type="ECO:0000313" key="13">
    <source>
        <dbReference type="EMBL" id="ETX27866.1"/>
    </source>
</evidence>
<dbReference type="InterPro" id="IPR014746">
    <property type="entry name" value="Gln_synth/guanido_kin_cat_dom"/>
</dbReference>
<dbReference type="STRING" id="1449351.RISW2_11065"/>
<protein>
    <submittedName>
        <fullName evidence="13">Glutamine synthetase</fullName>
    </submittedName>
</protein>
<keyword evidence="14" id="KW-1185">Reference proteome</keyword>
<dbReference type="PANTHER" id="PTHR43785">
    <property type="entry name" value="GAMMA-GLUTAMYLPUTRESCINE SYNTHETASE"/>
    <property type="match status" value="1"/>
</dbReference>
<keyword evidence="7" id="KW-0535">Nitrogen fixation</keyword>
<dbReference type="Pfam" id="PF00120">
    <property type="entry name" value="Gln-synt_C"/>
    <property type="match status" value="1"/>
</dbReference>
<dbReference type="PROSITE" id="PS51987">
    <property type="entry name" value="GS_CATALYTIC"/>
    <property type="match status" value="1"/>
</dbReference>
<dbReference type="SMART" id="SM01230">
    <property type="entry name" value="Gln-synt_C"/>
    <property type="match status" value="1"/>
</dbReference>
<name>X7F6Y2_9RHOB</name>
<feature type="domain" description="GS catalytic" evidence="12">
    <location>
        <begin position="142"/>
        <end position="476"/>
    </location>
</feature>
<organism evidence="13 14">
    <name type="scientific">Roseivivax isoporae LMG 25204</name>
    <dbReference type="NCBI Taxonomy" id="1449351"/>
    <lineage>
        <taxon>Bacteria</taxon>
        <taxon>Pseudomonadati</taxon>
        <taxon>Pseudomonadota</taxon>
        <taxon>Alphaproteobacteria</taxon>
        <taxon>Rhodobacterales</taxon>
        <taxon>Roseobacteraceae</taxon>
        <taxon>Roseivivax</taxon>
    </lineage>
</organism>
<evidence type="ECO:0000256" key="6">
    <source>
        <dbReference type="ARBA" id="ARBA00022840"/>
    </source>
</evidence>
<gene>
    <name evidence="13" type="ORF">RISW2_11065</name>
</gene>
<dbReference type="GO" id="GO:0006542">
    <property type="term" value="P:glutamine biosynthetic process"/>
    <property type="evidence" value="ECO:0007669"/>
    <property type="project" value="InterPro"/>
</dbReference>
<evidence type="ECO:0000256" key="4">
    <source>
        <dbReference type="ARBA" id="ARBA00022598"/>
    </source>
</evidence>
<evidence type="ECO:0000256" key="8">
    <source>
        <dbReference type="PROSITE-ProRule" id="PRU01330"/>
    </source>
</evidence>
<proteinExistence type="inferred from homology"/>
<evidence type="ECO:0000259" key="11">
    <source>
        <dbReference type="PROSITE" id="PS51986"/>
    </source>
</evidence>
<dbReference type="GO" id="GO:0004356">
    <property type="term" value="F:glutamine synthetase activity"/>
    <property type="evidence" value="ECO:0007669"/>
    <property type="project" value="InterPro"/>
</dbReference>
<evidence type="ECO:0000256" key="2">
    <source>
        <dbReference type="ARBA" id="ARBA00003117"/>
    </source>
</evidence>
<feature type="domain" description="GS beta-grasp" evidence="11">
    <location>
        <begin position="39"/>
        <end position="134"/>
    </location>
</feature>
<dbReference type="FunFam" id="3.30.590.10:FF:000005">
    <property type="entry name" value="Probable glutamine synthetase"/>
    <property type="match status" value="1"/>
</dbReference>
<comment type="function">
    <text evidence="2">Catalyzes the ATP-dependent biosynthesis of glutamine from glutamate and ammonia.</text>
</comment>
<dbReference type="InterPro" id="IPR008146">
    <property type="entry name" value="Gln_synth_cat_dom"/>
</dbReference>
<evidence type="ECO:0000256" key="3">
    <source>
        <dbReference type="ARBA" id="ARBA00009897"/>
    </source>
</evidence>
<dbReference type="EMBL" id="JAME01000026">
    <property type="protein sequence ID" value="ETX27866.1"/>
    <property type="molecule type" value="Genomic_DNA"/>
</dbReference>
<keyword evidence="6" id="KW-0067">ATP-binding</keyword>
<accession>X7F6Y2</accession>
<dbReference type="Gene3D" id="3.30.590.10">
    <property type="entry name" value="Glutamine synthetase/guanido kinase, catalytic domain"/>
    <property type="match status" value="1"/>
</dbReference>
<dbReference type="InterPro" id="IPR008147">
    <property type="entry name" value="Gln_synt_N"/>
</dbReference>